<dbReference type="GO" id="GO:0045439">
    <property type="term" value="F:isopenicillin-N epimerase activity"/>
    <property type="evidence" value="ECO:0007669"/>
    <property type="project" value="UniProtKB-EC"/>
</dbReference>
<protein>
    <submittedName>
        <fullName evidence="3">Isopenicillin-N epimerase</fullName>
        <ecNumber evidence="3">5.1.1.17</ecNumber>
    </submittedName>
</protein>
<accession>A0A7Y9IE76</accession>
<keyword evidence="4" id="KW-1185">Reference proteome</keyword>
<dbReference type="PANTHER" id="PTHR43092">
    <property type="entry name" value="L-CYSTEINE DESULFHYDRASE"/>
    <property type="match status" value="1"/>
</dbReference>
<dbReference type="SUPFAM" id="SSF53383">
    <property type="entry name" value="PLP-dependent transferases"/>
    <property type="match status" value="1"/>
</dbReference>
<dbReference type="PANTHER" id="PTHR43092:SF2">
    <property type="entry name" value="HERCYNYLCYSTEINE SULFOXIDE LYASE"/>
    <property type="match status" value="1"/>
</dbReference>
<keyword evidence="3" id="KW-0413">Isomerase</keyword>
<dbReference type="InterPro" id="IPR015424">
    <property type="entry name" value="PyrdxlP-dep_Trfase"/>
</dbReference>
<dbReference type="Proteomes" id="UP000569914">
    <property type="component" value="Unassembled WGS sequence"/>
</dbReference>
<dbReference type="InterPro" id="IPR015422">
    <property type="entry name" value="PyrdxlP-dep_Trfase_small"/>
</dbReference>
<evidence type="ECO:0000256" key="1">
    <source>
        <dbReference type="ARBA" id="ARBA00022898"/>
    </source>
</evidence>
<name>A0A7Y9IE76_9ACTN</name>
<dbReference type="RefSeq" id="WP_179757788.1">
    <property type="nucleotide sequence ID" value="NZ_JACCBU010000001.1"/>
</dbReference>
<dbReference type="AlphaFoldDB" id="A0A7Y9IE76"/>
<evidence type="ECO:0000313" key="3">
    <source>
        <dbReference type="EMBL" id="NYE75252.1"/>
    </source>
</evidence>
<organism evidence="3 4">
    <name type="scientific">Microlunatus parietis</name>
    <dbReference type="NCBI Taxonomy" id="682979"/>
    <lineage>
        <taxon>Bacteria</taxon>
        <taxon>Bacillati</taxon>
        <taxon>Actinomycetota</taxon>
        <taxon>Actinomycetes</taxon>
        <taxon>Propionibacteriales</taxon>
        <taxon>Propionibacteriaceae</taxon>
        <taxon>Microlunatus</taxon>
    </lineage>
</organism>
<dbReference type="EC" id="5.1.1.17" evidence="3"/>
<dbReference type="Gene3D" id="3.90.1150.10">
    <property type="entry name" value="Aspartate Aminotransferase, domain 1"/>
    <property type="match status" value="1"/>
</dbReference>
<dbReference type="InterPro" id="IPR000192">
    <property type="entry name" value="Aminotrans_V_dom"/>
</dbReference>
<keyword evidence="1" id="KW-0663">Pyridoxal phosphate</keyword>
<evidence type="ECO:0000313" key="4">
    <source>
        <dbReference type="Proteomes" id="UP000569914"/>
    </source>
</evidence>
<dbReference type="Pfam" id="PF00266">
    <property type="entry name" value="Aminotran_5"/>
    <property type="match status" value="1"/>
</dbReference>
<gene>
    <name evidence="3" type="ORF">BKA15_006581</name>
</gene>
<reference evidence="3 4" key="1">
    <citation type="submission" date="2020-07" db="EMBL/GenBank/DDBJ databases">
        <title>Sequencing the genomes of 1000 actinobacteria strains.</title>
        <authorList>
            <person name="Klenk H.-P."/>
        </authorList>
    </citation>
    <scope>NUCLEOTIDE SEQUENCE [LARGE SCALE GENOMIC DNA]</scope>
    <source>
        <strain evidence="3 4">DSM 22083</strain>
    </source>
</reference>
<feature type="domain" description="Aminotransferase class V" evidence="2">
    <location>
        <begin position="52"/>
        <end position="280"/>
    </location>
</feature>
<dbReference type="EMBL" id="JACCBU010000001">
    <property type="protein sequence ID" value="NYE75252.1"/>
    <property type="molecule type" value="Genomic_DNA"/>
</dbReference>
<comment type="caution">
    <text evidence="3">The sequence shown here is derived from an EMBL/GenBank/DDBJ whole genome shotgun (WGS) entry which is preliminary data.</text>
</comment>
<dbReference type="Gene3D" id="3.40.640.10">
    <property type="entry name" value="Type I PLP-dependent aspartate aminotransferase-like (Major domain)"/>
    <property type="match status" value="1"/>
</dbReference>
<sequence>MNRDLLAEFGLDPDVLHLNHGAFGCAPIVVRRAAEAWRDRAERNPHRFNGRELPPLIKNSRQRAAAFLGVDADSIGLVRNVSEGVSSVLASLELAAGDELVLCNHGYGAVRIAAQNWADRRGAVIKIAEFDLGASDDEIIAAYTAQVGPRTRLLVVDQITAPTATVLPVAAIAAAVDAPVLADAAHVPGTLRTDIAGLGVAHWIGNLHKWAYTPRGTAALWTRSDLRDRTFPSTMNWQLNEGYAAAFDHPGTWDYAGWLALGDGLDFWERLGGWDQVQRQADLVGAGQRLLAEAFGTSLDGLAVHPAPTMRLVRLPDAIADAEQARRLGDRLAEEYAIEAAVSFRHGRGQVRLAAASYNTVDDYDRLAAAATKIIAG</sequence>
<dbReference type="InterPro" id="IPR015421">
    <property type="entry name" value="PyrdxlP-dep_Trfase_major"/>
</dbReference>
<dbReference type="PROSITE" id="PS51257">
    <property type="entry name" value="PROKAR_LIPOPROTEIN"/>
    <property type="match status" value="1"/>
</dbReference>
<proteinExistence type="predicted"/>
<evidence type="ECO:0000259" key="2">
    <source>
        <dbReference type="Pfam" id="PF00266"/>
    </source>
</evidence>